<protein>
    <submittedName>
        <fullName evidence="10">RND superfamily putative drug exporter</fullName>
    </submittedName>
</protein>
<dbReference type="Proteomes" id="UP000649753">
    <property type="component" value="Unassembled WGS sequence"/>
</dbReference>
<feature type="transmembrane region" description="Helical" evidence="8">
    <location>
        <begin position="524"/>
        <end position="547"/>
    </location>
</feature>
<feature type="region of interest" description="Disordered" evidence="7">
    <location>
        <begin position="720"/>
        <end position="747"/>
    </location>
</feature>
<comment type="subcellular location">
    <subcellularLocation>
        <location evidence="1">Cell membrane</location>
        <topology evidence="1">Multi-pass membrane protein</topology>
    </subcellularLocation>
</comment>
<dbReference type="InterPro" id="IPR004869">
    <property type="entry name" value="MMPL_dom"/>
</dbReference>
<dbReference type="RefSeq" id="WP_192768929.1">
    <property type="nucleotide sequence ID" value="NZ_JADBEB010000001.1"/>
</dbReference>
<feature type="transmembrane region" description="Helical" evidence="8">
    <location>
        <begin position="177"/>
        <end position="196"/>
    </location>
</feature>
<feature type="transmembrane region" description="Helical" evidence="8">
    <location>
        <begin position="645"/>
        <end position="665"/>
    </location>
</feature>
<feature type="domain" description="Membrane transport protein MMPL" evidence="9">
    <location>
        <begin position="491"/>
        <end position="706"/>
    </location>
</feature>
<evidence type="ECO:0000313" key="11">
    <source>
        <dbReference type="Proteomes" id="UP000649753"/>
    </source>
</evidence>
<reference evidence="10" key="1">
    <citation type="submission" date="2020-10" db="EMBL/GenBank/DDBJ databases">
        <title>Sequencing the genomes of 1000 actinobacteria strains.</title>
        <authorList>
            <person name="Klenk H.-P."/>
        </authorList>
    </citation>
    <scope>NUCLEOTIDE SEQUENCE</scope>
    <source>
        <strain evidence="10">DSM 46832</strain>
    </source>
</reference>
<sequence length="747" mass="77985">MFTALGRLVVRRARLTLFGSLVVIALTAILGGGVFSLLSTGGFEDPGSDSARAGELLEDEFGAGTPNILLVVTADGADVDAPDAATAGLALGTELAAVEGVDEVTSYWKLGAPPSLRSGDGSSALILARAGGEDTDAEATVQRVRDRLDGDRDAVTVEIGGAAAIGEALGHGLEQDLVRAELIAIPLTLLLLLLVFRGVVAALLPLVVGGAATFGTFFVLWAIAQFTDVSVFSINLVMALGLGLAIDYSLLMVSRFREELDAGHGVGLATIRTVESAGRTVVFSGVTVAVALLALAAFPLYFLRSFAYAGVGVVLVAVLAAVITLPALLMVLGHRVNAWRLPGMRRGGETGSLRWAALAERVLRRPGLVTGAVVALLVLLSLPILGTRLGNPDARVLPADVPARQATEKVQRDFGFAAEAFPVVTNGSANPAEMEAYVVAVSRVAHVAEVVTARGTWADGQRVSGPAPDSARYVADAGEWFEVVPSVLPISSQAEELVHGLRDLAPPFEALVGGSTAQLVDTKAAIFSVAPWAALWISLATFALLFAMFGSFLVPLKAIVLNTVNLTAMLGVMVWIFQDGNLSGVLEFTATGMTDTSMPLLMFAVAFGLSMDYEVFLLARMKEEYDRTGDNHVAIVTGIARTGRIVTAAALVLSITFFAFAASGITFMKMFGLGLGIAVLIDAFLVRATLVPALMKLAGAANWWAPGWARRLHARVGLDETGGTLSTEPPGAPVVDERSGPVPEHVS</sequence>
<feature type="transmembrane region" description="Helical" evidence="8">
    <location>
        <begin position="598"/>
        <end position="619"/>
    </location>
</feature>
<dbReference type="EMBL" id="JADBEB010000001">
    <property type="protein sequence ID" value="MBE1489457.1"/>
    <property type="molecule type" value="Genomic_DNA"/>
</dbReference>
<proteinExistence type="inferred from homology"/>
<keyword evidence="5 8" id="KW-1133">Transmembrane helix</keyword>
<evidence type="ECO:0000256" key="2">
    <source>
        <dbReference type="ARBA" id="ARBA00010157"/>
    </source>
</evidence>
<evidence type="ECO:0000256" key="6">
    <source>
        <dbReference type="ARBA" id="ARBA00023136"/>
    </source>
</evidence>
<dbReference type="InterPro" id="IPR050545">
    <property type="entry name" value="Mycobact_MmpL"/>
</dbReference>
<dbReference type="PANTHER" id="PTHR33406">
    <property type="entry name" value="MEMBRANE PROTEIN MJ1562-RELATED"/>
    <property type="match status" value="1"/>
</dbReference>
<feature type="transmembrane region" description="Helical" evidence="8">
    <location>
        <begin position="281"/>
        <end position="302"/>
    </location>
</feature>
<gene>
    <name evidence="10" type="ORF">H4W31_005095</name>
</gene>
<feature type="transmembrane region" description="Helical" evidence="8">
    <location>
        <begin position="203"/>
        <end position="224"/>
    </location>
</feature>
<keyword evidence="11" id="KW-1185">Reference proteome</keyword>
<dbReference type="Gene3D" id="1.20.1640.10">
    <property type="entry name" value="Multidrug efflux transporter AcrB transmembrane domain"/>
    <property type="match status" value="2"/>
</dbReference>
<evidence type="ECO:0000256" key="1">
    <source>
        <dbReference type="ARBA" id="ARBA00004651"/>
    </source>
</evidence>
<dbReference type="Pfam" id="PF03176">
    <property type="entry name" value="MMPL"/>
    <property type="match status" value="2"/>
</dbReference>
<feature type="transmembrane region" description="Helical" evidence="8">
    <location>
        <begin position="559"/>
        <end position="578"/>
    </location>
</feature>
<keyword evidence="3" id="KW-1003">Cell membrane</keyword>
<dbReference type="GO" id="GO:0005886">
    <property type="term" value="C:plasma membrane"/>
    <property type="evidence" value="ECO:0007669"/>
    <property type="project" value="UniProtKB-SubCell"/>
</dbReference>
<dbReference type="PANTHER" id="PTHR33406:SF11">
    <property type="entry name" value="MEMBRANE PROTEIN SCO6666-RELATED"/>
    <property type="match status" value="1"/>
</dbReference>
<dbReference type="AlphaFoldDB" id="A0A927M7L0"/>
<comment type="similarity">
    <text evidence="2">Belongs to the resistance-nodulation-cell division (RND) (TC 2.A.6) family. MmpL subfamily.</text>
</comment>
<comment type="caution">
    <text evidence="10">The sequence shown here is derived from an EMBL/GenBank/DDBJ whole genome shotgun (WGS) entry which is preliminary data.</text>
</comment>
<evidence type="ECO:0000256" key="8">
    <source>
        <dbReference type="SAM" id="Phobius"/>
    </source>
</evidence>
<dbReference type="SUPFAM" id="SSF82866">
    <property type="entry name" value="Multidrug efflux transporter AcrB transmembrane domain"/>
    <property type="match status" value="2"/>
</dbReference>
<name>A0A927M7L0_9ACTN</name>
<feature type="transmembrane region" description="Helical" evidence="8">
    <location>
        <begin position="15"/>
        <end position="38"/>
    </location>
</feature>
<keyword evidence="4 8" id="KW-0812">Transmembrane</keyword>
<evidence type="ECO:0000256" key="3">
    <source>
        <dbReference type="ARBA" id="ARBA00022475"/>
    </source>
</evidence>
<evidence type="ECO:0000313" key="10">
    <source>
        <dbReference type="EMBL" id="MBE1489457.1"/>
    </source>
</evidence>
<evidence type="ECO:0000256" key="7">
    <source>
        <dbReference type="SAM" id="MobiDB-lite"/>
    </source>
</evidence>
<feature type="transmembrane region" description="Helical" evidence="8">
    <location>
        <begin position="368"/>
        <end position="386"/>
    </location>
</feature>
<evidence type="ECO:0000256" key="4">
    <source>
        <dbReference type="ARBA" id="ARBA00022692"/>
    </source>
</evidence>
<feature type="domain" description="Membrane transport protein MMPL" evidence="9">
    <location>
        <begin position="45"/>
        <end position="368"/>
    </location>
</feature>
<organism evidence="10 11">
    <name type="scientific">Plantactinospora soyae</name>
    <dbReference type="NCBI Taxonomy" id="1544732"/>
    <lineage>
        <taxon>Bacteria</taxon>
        <taxon>Bacillati</taxon>
        <taxon>Actinomycetota</taxon>
        <taxon>Actinomycetes</taxon>
        <taxon>Micromonosporales</taxon>
        <taxon>Micromonosporaceae</taxon>
        <taxon>Plantactinospora</taxon>
    </lineage>
</organism>
<evidence type="ECO:0000256" key="5">
    <source>
        <dbReference type="ARBA" id="ARBA00022989"/>
    </source>
</evidence>
<evidence type="ECO:0000259" key="9">
    <source>
        <dbReference type="Pfam" id="PF03176"/>
    </source>
</evidence>
<accession>A0A927M7L0</accession>
<feature type="transmembrane region" description="Helical" evidence="8">
    <location>
        <begin position="230"/>
        <end position="251"/>
    </location>
</feature>
<keyword evidence="6 8" id="KW-0472">Membrane</keyword>
<feature type="transmembrane region" description="Helical" evidence="8">
    <location>
        <begin position="308"/>
        <end position="332"/>
    </location>
</feature>